<reference evidence="9" key="1">
    <citation type="journal article" date="2021" name="PeerJ">
        <title>Extensive microbial diversity within the chicken gut microbiome revealed by metagenomics and culture.</title>
        <authorList>
            <person name="Gilroy R."/>
            <person name="Ravi A."/>
            <person name="Getino M."/>
            <person name="Pursley I."/>
            <person name="Horton D.L."/>
            <person name="Alikhan N.F."/>
            <person name="Baker D."/>
            <person name="Gharbi K."/>
            <person name="Hall N."/>
            <person name="Watson M."/>
            <person name="Adriaenssens E.M."/>
            <person name="Foster-Nyarko E."/>
            <person name="Jarju S."/>
            <person name="Secka A."/>
            <person name="Antonio M."/>
            <person name="Oren A."/>
            <person name="Chaudhuri R.R."/>
            <person name="La Ragione R."/>
            <person name="Hildebrand F."/>
            <person name="Pallen M.J."/>
        </authorList>
    </citation>
    <scope>NUCLEOTIDE SEQUENCE</scope>
    <source>
        <strain evidence="9">ChiGjej2B2-7701</strain>
    </source>
</reference>
<keyword evidence="7" id="KW-0460">Magnesium</keyword>
<comment type="similarity">
    <text evidence="3 7">Belongs to the MoeA family.</text>
</comment>
<dbReference type="PANTHER" id="PTHR10192">
    <property type="entry name" value="MOLYBDOPTERIN BIOSYNTHESIS PROTEIN"/>
    <property type="match status" value="1"/>
</dbReference>
<comment type="cofactor">
    <cofactor evidence="7">
        <name>Mg(2+)</name>
        <dbReference type="ChEBI" id="CHEBI:18420"/>
    </cofactor>
</comment>
<dbReference type="InterPro" id="IPR036688">
    <property type="entry name" value="MoeA_C_domain_IV_sf"/>
</dbReference>
<evidence type="ECO:0000313" key="10">
    <source>
        <dbReference type="Proteomes" id="UP000746751"/>
    </source>
</evidence>
<reference evidence="9" key="2">
    <citation type="submission" date="2021-09" db="EMBL/GenBank/DDBJ databases">
        <authorList>
            <person name="Gilroy R."/>
        </authorList>
    </citation>
    <scope>NUCLEOTIDE SEQUENCE</scope>
    <source>
        <strain evidence="9">ChiGjej2B2-7701</strain>
    </source>
</reference>
<evidence type="ECO:0000256" key="7">
    <source>
        <dbReference type="RuleBase" id="RU365090"/>
    </source>
</evidence>
<evidence type="ECO:0000256" key="6">
    <source>
        <dbReference type="ARBA" id="ARBA00047317"/>
    </source>
</evidence>
<dbReference type="SUPFAM" id="SSF53218">
    <property type="entry name" value="Molybdenum cofactor biosynthesis proteins"/>
    <property type="match status" value="1"/>
</dbReference>
<comment type="caution">
    <text evidence="9">The sequence shown here is derived from an EMBL/GenBank/DDBJ whole genome shotgun (WGS) entry which is preliminary data.</text>
</comment>
<dbReference type="Pfam" id="PF00994">
    <property type="entry name" value="MoCF_biosynth"/>
    <property type="match status" value="1"/>
</dbReference>
<dbReference type="Pfam" id="PF03453">
    <property type="entry name" value="MoeA_N"/>
    <property type="match status" value="1"/>
</dbReference>
<accession>A0A921LRL8</accession>
<dbReference type="Gene3D" id="3.40.980.10">
    <property type="entry name" value="MoaB/Mog-like domain"/>
    <property type="match status" value="1"/>
</dbReference>
<keyword evidence="7" id="KW-0808">Transferase</keyword>
<sequence>MADENMIALEQAQAIVLDHVEPTEPIRVPCWRAVGFPLAADVATDIDLSPFANSAMDGYAVRAADLAGASPEAPVVLDVIGHEAAGHVFEGTIGAGQTVRIMTGAPMADGADAVVKYEVVEVLDGDGNEGSRVRFPAPVAEGENVRAAGLEAHAQEVVMRAGETVTAAGAGLLASAGAAEVEIHRRPVLGIISIGSELVAPDRVPARGQIRDANSSALMASALQAGAGARFYGIATDNEDEISAKIHQAMAECDFVITSGGASAGDYDYVTTLVRREGEVLFDRISLRPGKAITFGLIGGVPYLGLSGNPAAAAVGFEMLARPAIRKMLGFRELVRPVQSARVTHDVKKGQQRRFYDRARVERDDATGELLVSEASSQNSALLGTLHHANCLLMVPEGLKGYQAGDEVRCVRIDIEEGTVL</sequence>
<dbReference type="GO" id="GO:0006777">
    <property type="term" value="P:Mo-molybdopterin cofactor biosynthetic process"/>
    <property type="evidence" value="ECO:0007669"/>
    <property type="project" value="UniProtKB-UniRule"/>
</dbReference>
<dbReference type="InterPro" id="IPR036135">
    <property type="entry name" value="MoeA_linker/N_sf"/>
</dbReference>
<dbReference type="Gene3D" id="3.90.105.10">
    <property type="entry name" value="Molybdopterin biosynthesis moea protein, domain 2"/>
    <property type="match status" value="1"/>
</dbReference>
<organism evidence="9 10">
    <name type="scientific">Collinsella ihumii</name>
    <dbReference type="NCBI Taxonomy" id="1720204"/>
    <lineage>
        <taxon>Bacteria</taxon>
        <taxon>Bacillati</taxon>
        <taxon>Actinomycetota</taxon>
        <taxon>Coriobacteriia</taxon>
        <taxon>Coriobacteriales</taxon>
        <taxon>Coriobacteriaceae</taxon>
        <taxon>Collinsella</taxon>
    </lineage>
</organism>
<evidence type="ECO:0000256" key="2">
    <source>
        <dbReference type="ARBA" id="ARBA00005046"/>
    </source>
</evidence>
<evidence type="ECO:0000256" key="1">
    <source>
        <dbReference type="ARBA" id="ARBA00002901"/>
    </source>
</evidence>
<dbReference type="InterPro" id="IPR005111">
    <property type="entry name" value="MoeA_C_domain_IV"/>
</dbReference>
<comment type="function">
    <text evidence="1 7">Catalyzes the insertion of molybdate into adenylated molybdopterin with the concomitant release of AMP.</text>
</comment>
<dbReference type="FunFam" id="2.170.190.11:FF:000001">
    <property type="entry name" value="Molybdopterin molybdenumtransferase"/>
    <property type="match status" value="1"/>
</dbReference>
<dbReference type="SMART" id="SM00852">
    <property type="entry name" value="MoCF_biosynth"/>
    <property type="match status" value="1"/>
</dbReference>
<comment type="catalytic activity">
    <reaction evidence="6">
        <text>adenylyl-molybdopterin + molybdate = Mo-molybdopterin + AMP + H(+)</text>
        <dbReference type="Rhea" id="RHEA:35047"/>
        <dbReference type="ChEBI" id="CHEBI:15378"/>
        <dbReference type="ChEBI" id="CHEBI:36264"/>
        <dbReference type="ChEBI" id="CHEBI:62727"/>
        <dbReference type="ChEBI" id="CHEBI:71302"/>
        <dbReference type="ChEBI" id="CHEBI:456215"/>
        <dbReference type="EC" id="2.10.1.1"/>
    </reaction>
</comment>
<keyword evidence="5 7" id="KW-0501">Molybdenum cofactor biosynthesis</keyword>
<proteinExistence type="inferred from homology"/>
<dbReference type="NCBIfam" id="NF045515">
    <property type="entry name" value="Glp_gephyrin"/>
    <property type="match status" value="1"/>
</dbReference>
<evidence type="ECO:0000259" key="8">
    <source>
        <dbReference type="SMART" id="SM00852"/>
    </source>
</evidence>
<keyword evidence="4 7" id="KW-0500">Molybdenum</keyword>
<dbReference type="EC" id="2.10.1.1" evidence="7"/>
<evidence type="ECO:0000256" key="4">
    <source>
        <dbReference type="ARBA" id="ARBA00022505"/>
    </source>
</evidence>
<dbReference type="InterPro" id="IPR038987">
    <property type="entry name" value="MoeA-like"/>
</dbReference>
<evidence type="ECO:0000313" key="9">
    <source>
        <dbReference type="EMBL" id="HJG31167.1"/>
    </source>
</evidence>
<dbReference type="Pfam" id="PF03454">
    <property type="entry name" value="MoeA_C"/>
    <property type="match status" value="1"/>
</dbReference>
<dbReference type="GO" id="GO:0061599">
    <property type="term" value="F:molybdopterin molybdotransferase activity"/>
    <property type="evidence" value="ECO:0007669"/>
    <property type="project" value="UniProtKB-UniRule"/>
</dbReference>
<dbReference type="CDD" id="cd00887">
    <property type="entry name" value="MoeA"/>
    <property type="match status" value="1"/>
</dbReference>
<dbReference type="Proteomes" id="UP000746751">
    <property type="component" value="Unassembled WGS sequence"/>
</dbReference>
<comment type="pathway">
    <text evidence="2 7">Cofactor biosynthesis; molybdopterin biosynthesis.</text>
</comment>
<protein>
    <recommendedName>
        <fullName evidence="7">Molybdopterin molybdenumtransferase</fullName>
        <ecNumber evidence="7">2.10.1.1</ecNumber>
    </recommendedName>
</protein>
<dbReference type="NCBIfam" id="TIGR00177">
    <property type="entry name" value="molyb_syn"/>
    <property type="match status" value="1"/>
</dbReference>
<dbReference type="GO" id="GO:0046872">
    <property type="term" value="F:metal ion binding"/>
    <property type="evidence" value="ECO:0007669"/>
    <property type="project" value="UniProtKB-UniRule"/>
</dbReference>
<dbReference type="SUPFAM" id="SSF63882">
    <property type="entry name" value="MoeA N-terminal region -like"/>
    <property type="match status" value="1"/>
</dbReference>
<dbReference type="InterPro" id="IPR005110">
    <property type="entry name" value="MoeA_linker/N"/>
</dbReference>
<dbReference type="Gene3D" id="2.170.190.11">
    <property type="entry name" value="Molybdopterin biosynthesis moea protein, domain 3"/>
    <property type="match status" value="1"/>
</dbReference>
<dbReference type="AlphaFoldDB" id="A0A921LRL8"/>
<gene>
    <name evidence="9" type="ORF">K8U80_07190</name>
</gene>
<feature type="domain" description="MoaB/Mog" evidence="8">
    <location>
        <begin position="190"/>
        <end position="327"/>
    </location>
</feature>
<dbReference type="InterPro" id="IPR036425">
    <property type="entry name" value="MoaB/Mog-like_dom_sf"/>
</dbReference>
<keyword evidence="7" id="KW-0479">Metal-binding</keyword>
<dbReference type="GO" id="GO:0005829">
    <property type="term" value="C:cytosol"/>
    <property type="evidence" value="ECO:0007669"/>
    <property type="project" value="TreeGrafter"/>
</dbReference>
<dbReference type="Gene3D" id="2.40.340.10">
    <property type="entry name" value="MoeA, C-terminal, domain IV"/>
    <property type="match status" value="1"/>
</dbReference>
<evidence type="ECO:0000256" key="3">
    <source>
        <dbReference type="ARBA" id="ARBA00010763"/>
    </source>
</evidence>
<dbReference type="PANTHER" id="PTHR10192:SF5">
    <property type="entry name" value="GEPHYRIN"/>
    <property type="match status" value="1"/>
</dbReference>
<dbReference type="EMBL" id="DYVF01000045">
    <property type="protein sequence ID" value="HJG31167.1"/>
    <property type="molecule type" value="Genomic_DNA"/>
</dbReference>
<evidence type="ECO:0000256" key="5">
    <source>
        <dbReference type="ARBA" id="ARBA00023150"/>
    </source>
</evidence>
<name>A0A921LRL8_9ACTN</name>
<dbReference type="InterPro" id="IPR001453">
    <property type="entry name" value="MoaB/Mog_dom"/>
</dbReference>
<dbReference type="SUPFAM" id="SSF63867">
    <property type="entry name" value="MoeA C-terminal domain-like"/>
    <property type="match status" value="1"/>
</dbReference>